<dbReference type="PANTHER" id="PTHR42912:SF93">
    <property type="entry name" value="N6-ADENOSINE-METHYLTRANSFERASE TMT1A"/>
    <property type="match status" value="1"/>
</dbReference>
<keyword evidence="1" id="KW-0808">Transferase</keyword>
<dbReference type="EMBL" id="CABL01000001">
    <property type="protein sequence ID" value="CBH74083.1"/>
    <property type="molecule type" value="Genomic_DNA"/>
</dbReference>
<dbReference type="GO" id="GO:0008168">
    <property type="term" value="F:methyltransferase activity"/>
    <property type="evidence" value="ECO:0007669"/>
    <property type="project" value="UniProtKB-KW"/>
</dbReference>
<dbReference type="CDD" id="cd02440">
    <property type="entry name" value="AdoMet_MTases"/>
    <property type="match status" value="1"/>
</dbReference>
<accession>E6PCA0</accession>
<proteinExistence type="predicted"/>
<protein>
    <submittedName>
        <fullName evidence="1">Putative Methyltransferase type 11</fullName>
    </submittedName>
</protein>
<dbReference type="SUPFAM" id="SSF53335">
    <property type="entry name" value="S-adenosyl-L-methionine-dependent methyltransferases"/>
    <property type="match status" value="1"/>
</dbReference>
<dbReference type="InterPro" id="IPR050508">
    <property type="entry name" value="Methyltransf_Superfamily"/>
</dbReference>
<dbReference type="PANTHER" id="PTHR42912">
    <property type="entry name" value="METHYLTRANSFERASE"/>
    <property type="match status" value="1"/>
</dbReference>
<dbReference type="Gene3D" id="3.40.50.150">
    <property type="entry name" value="Vaccinia Virus protein VP39"/>
    <property type="match status" value="1"/>
</dbReference>
<dbReference type="AlphaFoldDB" id="E6PCA0"/>
<comment type="caution">
    <text evidence="1">The sequence shown here is derived from an EMBL/GenBank/DDBJ whole genome shotgun (WGS) entry which is preliminary data.</text>
</comment>
<keyword evidence="1" id="KW-0489">Methyltransferase</keyword>
<dbReference type="GO" id="GO:0032259">
    <property type="term" value="P:methylation"/>
    <property type="evidence" value="ECO:0007669"/>
    <property type="project" value="UniProtKB-KW"/>
</dbReference>
<reference evidence="1" key="1">
    <citation type="submission" date="2009-10" db="EMBL/GenBank/DDBJ databases">
        <title>Diversity of trophic interactions inside an arsenic-rich microbial ecosystem.</title>
        <authorList>
            <person name="Bertin P.N."/>
            <person name="Heinrich-Salmeron A."/>
            <person name="Pelletier E."/>
            <person name="Goulhen-Chollet F."/>
            <person name="Arsene-Ploetze F."/>
            <person name="Gallien S."/>
            <person name="Calteau A."/>
            <person name="Vallenet D."/>
            <person name="Casiot C."/>
            <person name="Chane-Woon-Ming B."/>
            <person name="Giloteaux L."/>
            <person name="Barakat M."/>
            <person name="Bonnefoy V."/>
            <person name="Bruneel O."/>
            <person name="Chandler M."/>
            <person name="Cleiss J."/>
            <person name="Duran R."/>
            <person name="Elbaz-Poulichet F."/>
            <person name="Fonknechten N."/>
            <person name="Lauga B."/>
            <person name="Mornico D."/>
            <person name="Ortet P."/>
            <person name="Schaeffer C."/>
            <person name="Siguier P."/>
            <person name="Alexander Thil Smith A."/>
            <person name="Van Dorsselaer A."/>
            <person name="Weissenbach J."/>
            <person name="Medigue C."/>
            <person name="Le Paslier D."/>
        </authorList>
    </citation>
    <scope>NUCLEOTIDE SEQUENCE</scope>
</reference>
<dbReference type="InterPro" id="IPR029063">
    <property type="entry name" value="SAM-dependent_MTases_sf"/>
</dbReference>
<evidence type="ECO:0000313" key="1">
    <source>
        <dbReference type="EMBL" id="CBH74083.1"/>
    </source>
</evidence>
<name>E6PCA0_9ZZZZ</name>
<organism evidence="1">
    <name type="scientific">mine drainage metagenome</name>
    <dbReference type="NCBI Taxonomy" id="410659"/>
    <lineage>
        <taxon>unclassified sequences</taxon>
        <taxon>metagenomes</taxon>
        <taxon>ecological metagenomes</taxon>
    </lineage>
</organism>
<gene>
    <name evidence="1" type="ORF">CARN1_1970</name>
</gene>
<sequence>MNVSDVDFFRCPATGEPLTLEAHARNGDEVTTGILRSPSGSEYPIAFGIPDFVYPPVLDEADAFAQRTYDRVADVYDEYLPLTFRTFSCDEGEIRRHMVDRLRIEPGQRILEVGAGTGRTSRFIAERLQGSGHIFVHDISRGILEKAVENLASERVERTFVMSNAVYLPFPQDAFDSLFHFGGLNMFSDIAQSLKEMVRVVKPGGRIVVGDESVPPWLRKTEFGKILMNSSSHYACPLPIDDMPVEARDVVIEYIMGGVFYLISFTVGEGEPVADFDFEIPGERGGTHRTRMYGQLEGVTPEAKQLAYRARERRGVSLSRWLDEVVRDAARRDLGE</sequence>
<dbReference type="Pfam" id="PF01209">
    <property type="entry name" value="Ubie_methyltran"/>
    <property type="match status" value="1"/>
</dbReference>